<sequence length="89" mass="10041">MTGIKKVRTSPYHPRGNPVERFNRTLLSMLGTLGLHLARVRSETRRADERAAHALECLALKSNRVECCCFLETLTGFFVVLETDLGVEH</sequence>
<keyword evidence="2" id="KW-1185">Reference proteome</keyword>
<evidence type="ECO:0000313" key="1">
    <source>
        <dbReference type="EMBL" id="CAL1568889.1"/>
    </source>
</evidence>
<protein>
    <recommendedName>
        <fullName evidence="3">Integrase catalytic domain-containing protein</fullName>
    </recommendedName>
</protein>
<dbReference type="InterPro" id="IPR036397">
    <property type="entry name" value="RNaseH_sf"/>
</dbReference>
<dbReference type="GO" id="GO:0003676">
    <property type="term" value="F:nucleic acid binding"/>
    <property type="evidence" value="ECO:0007669"/>
    <property type="project" value="InterPro"/>
</dbReference>
<accession>A0AAV2IUC3</accession>
<evidence type="ECO:0008006" key="3">
    <source>
        <dbReference type="Google" id="ProtNLM"/>
    </source>
</evidence>
<dbReference type="SUPFAM" id="SSF53098">
    <property type="entry name" value="Ribonuclease H-like"/>
    <property type="match status" value="1"/>
</dbReference>
<proteinExistence type="predicted"/>
<dbReference type="Proteomes" id="UP001497482">
    <property type="component" value="Chromosome 1"/>
</dbReference>
<dbReference type="InterPro" id="IPR012337">
    <property type="entry name" value="RNaseH-like_sf"/>
</dbReference>
<dbReference type="Gene3D" id="3.30.420.10">
    <property type="entry name" value="Ribonuclease H-like superfamily/Ribonuclease H"/>
    <property type="match status" value="1"/>
</dbReference>
<dbReference type="AlphaFoldDB" id="A0AAV2IUC3"/>
<organism evidence="1 2">
    <name type="scientific">Knipowitschia caucasica</name>
    <name type="common">Caucasian dwarf goby</name>
    <name type="synonym">Pomatoschistus caucasicus</name>
    <dbReference type="NCBI Taxonomy" id="637954"/>
    <lineage>
        <taxon>Eukaryota</taxon>
        <taxon>Metazoa</taxon>
        <taxon>Chordata</taxon>
        <taxon>Craniata</taxon>
        <taxon>Vertebrata</taxon>
        <taxon>Euteleostomi</taxon>
        <taxon>Actinopterygii</taxon>
        <taxon>Neopterygii</taxon>
        <taxon>Teleostei</taxon>
        <taxon>Neoteleostei</taxon>
        <taxon>Acanthomorphata</taxon>
        <taxon>Gobiaria</taxon>
        <taxon>Gobiiformes</taxon>
        <taxon>Gobioidei</taxon>
        <taxon>Gobiidae</taxon>
        <taxon>Gobiinae</taxon>
        <taxon>Knipowitschia</taxon>
    </lineage>
</organism>
<gene>
    <name evidence="1" type="ORF">KC01_LOCUS1421</name>
</gene>
<evidence type="ECO:0000313" key="2">
    <source>
        <dbReference type="Proteomes" id="UP001497482"/>
    </source>
</evidence>
<name>A0AAV2IUC3_KNICA</name>
<dbReference type="EMBL" id="OZ035823">
    <property type="protein sequence ID" value="CAL1568889.1"/>
    <property type="molecule type" value="Genomic_DNA"/>
</dbReference>
<reference evidence="1 2" key="1">
    <citation type="submission" date="2024-04" db="EMBL/GenBank/DDBJ databases">
        <authorList>
            <person name="Waldvogel A.-M."/>
            <person name="Schoenle A."/>
        </authorList>
    </citation>
    <scope>NUCLEOTIDE SEQUENCE [LARGE SCALE GENOMIC DNA]</scope>
</reference>